<evidence type="ECO:0000313" key="14">
    <source>
        <dbReference type="Proteomes" id="UP001207605"/>
    </source>
</evidence>
<gene>
    <name evidence="13" type="primary">dnaX</name>
    <name evidence="13" type="ORF">OCV65_11015</name>
</gene>
<evidence type="ECO:0000256" key="6">
    <source>
        <dbReference type="ARBA" id="ARBA00022723"/>
    </source>
</evidence>
<dbReference type="InterPro" id="IPR027417">
    <property type="entry name" value="P-loop_NTPase"/>
</dbReference>
<feature type="domain" description="AAA+ ATPase" evidence="12">
    <location>
        <begin position="37"/>
        <end position="179"/>
    </location>
</feature>
<dbReference type="Pfam" id="PF12169">
    <property type="entry name" value="DNA_pol3_gamma3"/>
    <property type="match status" value="1"/>
</dbReference>
<sequence length="520" mass="59114">MGYTALYRKFRPTEFEDVKGQDAVVKTLKNQIRTGRISHAYLFCGTRGTGKTTVAKIFAKAVNCEHPVDGSPCGECEMCKAIAAGTSMNVIEIDAASNNGVDNIREIREEVAYRPTEGRYKVYIIDEVHMLSAGAFNALLKTLEEPPEYVIFILATTEAHKIPVTILSRCQRYDFKRISIETICDRLNELIEKEDLDVEDKAVRYIARMADGGMRDALSLLDQCVAFYIGERLTYDRVLEVLGAVDVDVFSRIFKELVARDVKGVIETLDELIMQGRELSQLAADFTWYLRNLLLLKSSENMEDVLDVSTENLVRMKEEAELIEMDELIRYIRIFSDLTNQLKFSSQKRVLLEVTFIKLCRPQMESGPDALLSRIRALEAEVEKGLSAPQTERVVYREAMEEKPAGPKPELPKALSEDIRNVAKNFRSIADNASMMLKQYLKQARLSAGENDRLLIVLPDEVSAGFVAKPEHKEEIIHLIEEKIGKTMEIDVRHVEEGRHFEDSFVDIQKMVHMDITIED</sequence>
<dbReference type="InterPro" id="IPR012763">
    <property type="entry name" value="DNA_pol_III_sug/sutau_N"/>
</dbReference>
<keyword evidence="6" id="KW-0479">Metal-binding</keyword>
<dbReference type="EMBL" id="JAOQJV010000017">
    <property type="protein sequence ID" value="MCU6700759.1"/>
    <property type="molecule type" value="Genomic_DNA"/>
</dbReference>
<dbReference type="Gene3D" id="3.40.50.300">
    <property type="entry name" value="P-loop containing nucleotide triphosphate hydrolases"/>
    <property type="match status" value="1"/>
</dbReference>
<dbReference type="Pfam" id="PF13177">
    <property type="entry name" value="DNA_pol3_delta2"/>
    <property type="match status" value="1"/>
</dbReference>
<dbReference type="Gene3D" id="1.20.272.10">
    <property type="match status" value="1"/>
</dbReference>
<evidence type="ECO:0000259" key="12">
    <source>
        <dbReference type="SMART" id="SM00382"/>
    </source>
</evidence>
<keyword evidence="7" id="KW-0547">Nucleotide-binding</keyword>
<dbReference type="Gene3D" id="1.10.8.60">
    <property type="match status" value="1"/>
</dbReference>
<evidence type="ECO:0000256" key="5">
    <source>
        <dbReference type="ARBA" id="ARBA00022705"/>
    </source>
</evidence>
<dbReference type="InterPro" id="IPR022754">
    <property type="entry name" value="DNA_pol_III_gamma-3"/>
</dbReference>
<comment type="caution">
    <text evidence="13">The sequence shown here is derived from an EMBL/GenBank/DDBJ whole genome shotgun (WGS) entry which is preliminary data.</text>
</comment>
<dbReference type="CDD" id="cd00009">
    <property type="entry name" value="AAA"/>
    <property type="match status" value="1"/>
</dbReference>
<evidence type="ECO:0000256" key="9">
    <source>
        <dbReference type="ARBA" id="ARBA00022840"/>
    </source>
</evidence>
<dbReference type="InterPro" id="IPR045085">
    <property type="entry name" value="HLD_clamp_pol_III_gamma_tau"/>
</dbReference>
<evidence type="ECO:0000256" key="4">
    <source>
        <dbReference type="ARBA" id="ARBA00022695"/>
    </source>
</evidence>
<keyword evidence="8" id="KW-0862">Zinc</keyword>
<dbReference type="InterPro" id="IPR003593">
    <property type="entry name" value="AAA+_ATPase"/>
</dbReference>
<comment type="catalytic activity">
    <reaction evidence="11">
        <text>DNA(n) + a 2'-deoxyribonucleoside 5'-triphosphate = DNA(n+1) + diphosphate</text>
        <dbReference type="Rhea" id="RHEA:22508"/>
        <dbReference type="Rhea" id="RHEA-COMP:17339"/>
        <dbReference type="Rhea" id="RHEA-COMP:17340"/>
        <dbReference type="ChEBI" id="CHEBI:33019"/>
        <dbReference type="ChEBI" id="CHEBI:61560"/>
        <dbReference type="ChEBI" id="CHEBI:173112"/>
        <dbReference type="EC" id="2.7.7.7"/>
    </reaction>
</comment>
<evidence type="ECO:0000256" key="8">
    <source>
        <dbReference type="ARBA" id="ARBA00022833"/>
    </source>
</evidence>
<dbReference type="GO" id="GO:0003887">
    <property type="term" value="F:DNA-directed DNA polymerase activity"/>
    <property type="evidence" value="ECO:0007669"/>
    <property type="project" value="UniProtKB-EC"/>
</dbReference>
<keyword evidence="14" id="KW-1185">Reference proteome</keyword>
<dbReference type="PANTHER" id="PTHR11669:SF0">
    <property type="entry name" value="PROTEIN STICHEL-LIKE 2"/>
    <property type="match status" value="1"/>
</dbReference>
<keyword evidence="4 13" id="KW-0548">Nucleotidyltransferase</keyword>
<evidence type="ECO:0000256" key="3">
    <source>
        <dbReference type="ARBA" id="ARBA00022679"/>
    </source>
</evidence>
<dbReference type="InterPro" id="IPR008921">
    <property type="entry name" value="DNA_pol3_clamp-load_cplx_C"/>
</dbReference>
<evidence type="ECO:0000313" key="13">
    <source>
        <dbReference type="EMBL" id="MCU6700759.1"/>
    </source>
</evidence>
<comment type="similarity">
    <text evidence="1">Belongs to the DnaX/STICHEL family.</text>
</comment>
<dbReference type="SMART" id="SM00382">
    <property type="entry name" value="AAA"/>
    <property type="match status" value="1"/>
</dbReference>
<dbReference type="SUPFAM" id="SSF48019">
    <property type="entry name" value="post-AAA+ oligomerization domain-like"/>
    <property type="match status" value="1"/>
</dbReference>
<dbReference type="EC" id="2.7.7.7" evidence="2"/>
<dbReference type="RefSeq" id="WP_262582106.1">
    <property type="nucleotide sequence ID" value="NZ_JAOQJV010000017.1"/>
</dbReference>
<dbReference type="NCBIfam" id="TIGR02397">
    <property type="entry name" value="dnaX_nterm"/>
    <property type="match status" value="1"/>
</dbReference>
<dbReference type="Pfam" id="PF22608">
    <property type="entry name" value="DNAX_ATPase_lid"/>
    <property type="match status" value="1"/>
</dbReference>
<evidence type="ECO:0000256" key="11">
    <source>
        <dbReference type="ARBA" id="ARBA00049244"/>
    </source>
</evidence>
<dbReference type="NCBIfam" id="NF004046">
    <property type="entry name" value="PRK05563.1"/>
    <property type="match status" value="1"/>
</dbReference>
<evidence type="ECO:0000256" key="7">
    <source>
        <dbReference type="ARBA" id="ARBA00022741"/>
    </source>
</evidence>
<dbReference type="CDD" id="cd18137">
    <property type="entry name" value="HLD_clamp_pol_III_gamma_tau"/>
    <property type="match status" value="1"/>
</dbReference>
<dbReference type="PANTHER" id="PTHR11669">
    <property type="entry name" value="REPLICATION FACTOR C / DNA POLYMERASE III GAMMA-TAU SUBUNIT"/>
    <property type="match status" value="1"/>
</dbReference>
<dbReference type="SUPFAM" id="SSF52540">
    <property type="entry name" value="P-loop containing nucleoside triphosphate hydrolases"/>
    <property type="match status" value="1"/>
</dbReference>
<keyword evidence="5" id="KW-0235">DNA replication</keyword>
<dbReference type="Proteomes" id="UP001207605">
    <property type="component" value="Unassembled WGS sequence"/>
</dbReference>
<proteinExistence type="inferred from homology"/>
<keyword evidence="10" id="KW-0239">DNA-directed DNA polymerase</keyword>
<keyword evidence="3 13" id="KW-0808">Transferase</keyword>
<accession>A0ABT2S854</accession>
<evidence type="ECO:0000256" key="1">
    <source>
        <dbReference type="ARBA" id="ARBA00006360"/>
    </source>
</evidence>
<evidence type="ECO:0000256" key="2">
    <source>
        <dbReference type="ARBA" id="ARBA00012417"/>
    </source>
</evidence>
<dbReference type="InterPro" id="IPR050238">
    <property type="entry name" value="DNA_Rep/Repair_Clamp_Loader"/>
</dbReference>
<organism evidence="13 14">
    <name type="scientific">Dorea ammoniilytica</name>
    <dbReference type="NCBI Taxonomy" id="2981788"/>
    <lineage>
        <taxon>Bacteria</taxon>
        <taxon>Bacillati</taxon>
        <taxon>Bacillota</taxon>
        <taxon>Clostridia</taxon>
        <taxon>Lachnospirales</taxon>
        <taxon>Lachnospiraceae</taxon>
        <taxon>Dorea</taxon>
    </lineage>
</organism>
<name>A0ABT2S854_9FIRM</name>
<evidence type="ECO:0000256" key="10">
    <source>
        <dbReference type="ARBA" id="ARBA00022932"/>
    </source>
</evidence>
<keyword evidence="9" id="KW-0067">ATP-binding</keyword>
<protein>
    <recommendedName>
        <fullName evidence="2">DNA-directed DNA polymerase</fullName>
        <ecNumber evidence="2">2.7.7.7</ecNumber>
    </recommendedName>
</protein>
<reference evidence="13 14" key="1">
    <citation type="journal article" date="2021" name="ISME Commun">
        <title>Automated analysis of genomic sequences facilitates high-throughput and comprehensive description of bacteria.</title>
        <authorList>
            <person name="Hitch T.C.A."/>
        </authorList>
    </citation>
    <scope>NUCLEOTIDE SEQUENCE [LARGE SCALE GENOMIC DNA]</scope>
    <source>
        <strain evidence="13 14">Sanger_02</strain>
    </source>
</reference>